<dbReference type="InterPro" id="IPR051057">
    <property type="entry name" value="PI-PLC_domain"/>
</dbReference>
<dbReference type="CDD" id="cd08616">
    <property type="entry name" value="PI-PLCXD1c"/>
    <property type="match status" value="1"/>
</dbReference>
<dbReference type="GO" id="GO:0006629">
    <property type="term" value="P:lipid metabolic process"/>
    <property type="evidence" value="ECO:0007669"/>
    <property type="project" value="InterPro"/>
</dbReference>
<dbReference type="PROSITE" id="PS50007">
    <property type="entry name" value="PIPLC_X_DOMAIN"/>
    <property type="match status" value="1"/>
</dbReference>
<evidence type="ECO:0000313" key="3">
    <source>
        <dbReference type="Proteomes" id="UP000594454"/>
    </source>
</evidence>
<dbReference type="AlphaFoldDB" id="A0A7R8UDT6"/>
<dbReference type="FunCoup" id="A0A7R8UDT6">
    <property type="interactions" value="131"/>
</dbReference>
<dbReference type="OrthoDB" id="1046782at2759"/>
<dbReference type="Pfam" id="PF00388">
    <property type="entry name" value="PI-PLC-X"/>
    <property type="match status" value="1"/>
</dbReference>
<proteinExistence type="predicted"/>
<dbReference type="SMART" id="SM00148">
    <property type="entry name" value="PLCXc"/>
    <property type="match status" value="1"/>
</dbReference>
<dbReference type="GO" id="GO:0008081">
    <property type="term" value="F:phosphoric diester hydrolase activity"/>
    <property type="evidence" value="ECO:0007669"/>
    <property type="project" value="InterPro"/>
</dbReference>
<gene>
    <name evidence="2" type="ORF">HERILL_LOCUS2123</name>
</gene>
<dbReference type="InParanoid" id="A0A7R8UDT6"/>
<evidence type="ECO:0000259" key="1">
    <source>
        <dbReference type="SMART" id="SM00148"/>
    </source>
</evidence>
<dbReference type="InterPro" id="IPR042158">
    <property type="entry name" value="PLCXD1/2/3"/>
</dbReference>
<dbReference type="SUPFAM" id="SSF51695">
    <property type="entry name" value="PLC-like phosphodiesterases"/>
    <property type="match status" value="1"/>
</dbReference>
<protein>
    <recommendedName>
        <fullName evidence="1">Phosphatidylinositol-specific phospholipase C X domain-containing protein</fullName>
    </recommendedName>
</protein>
<dbReference type="InterPro" id="IPR017946">
    <property type="entry name" value="PLC-like_Pdiesterase_TIM-brl"/>
</dbReference>
<dbReference type="InterPro" id="IPR000909">
    <property type="entry name" value="PLipase_C_PInositol-sp_X_dom"/>
</dbReference>
<dbReference type="Proteomes" id="UP000594454">
    <property type="component" value="Chromosome 1"/>
</dbReference>
<sequence>MGLSQSKRSIGTDCGRLEEWMTLLRKDIREHVPIIHLAIPGSHNSMTFKITRKSKLAPDAEKVVQRVYKCLPWFIAKWAKTQSYTTTDQLKFGIRFFDLRISQKETTDIEDRYYIVHGLFSTPMESEMREIKTFLDQHPGELVILDFQHFYEISCDDHDIIHTFLTNLFGDKILTMNDGPLTELTLDKAYKLRKQLLIVYRSAYNSIYYWPGAYFPTPWPNTAKLKVLKEFLVKSLQNRSMDYGWITQCVLTPDSKYIVLRPRSNLELTAKKVWNYLDDWIKAQTPGSLDNGSTECVNILIADFVNIKNSSFISTVVDLNNKIPYQDAPAERIQKDSKIYPDKEKLLNGIIEEYLPY</sequence>
<evidence type="ECO:0000313" key="2">
    <source>
        <dbReference type="EMBL" id="CAD7078878.1"/>
    </source>
</evidence>
<organism evidence="2 3">
    <name type="scientific">Hermetia illucens</name>
    <name type="common">Black soldier fly</name>
    <dbReference type="NCBI Taxonomy" id="343691"/>
    <lineage>
        <taxon>Eukaryota</taxon>
        <taxon>Metazoa</taxon>
        <taxon>Ecdysozoa</taxon>
        <taxon>Arthropoda</taxon>
        <taxon>Hexapoda</taxon>
        <taxon>Insecta</taxon>
        <taxon>Pterygota</taxon>
        <taxon>Neoptera</taxon>
        <taxon>Endopterygota</taxon>
        <taxon>Diptera</taxon>
        <taxon>Brachycera</taxon>
        <taxon>Stratiomyomorpha</taxon>
        <taxon>Stratiomyidae</taxon>
        <taxon>Hermetiinae</taxon>
        <taxon>Hermetia</taxon>
    </lineage>
</organism>
<dbReference type="PANTHER" id="PTHR13593:SF113">
    <property type="entry name" value="SI:DKEY-266F7.9"/>
    <property type="match status" value="1"/>
</dbReference>
<dbReference type="Gene3D" id="3.20.20.190">
    <property type="entry name" value="Phosphatidylinositol (PI) phosphodiesterase"/>
    <property type="match status" value="1"/>
</dbReference>
<accession>A0A7R8UDT6</accession>
<keyword evidence="3" id="KW-1185">Reference proteome</keyword>
<dbReference type="PANTHER" id="PTHR13593">
    <property type="match status" value="1"/>
</dbReference>
<reference evidence="2 3" key="1">
    <citation type="submission" date="2020-11" db="EMBL/GenBank/DDBJ databases">
        <authorList>
            <person name="Wallbank WR R."/>
            <person name="Pardo Diaz C."/>
            <person name="Kozak K."/>
            <person name="Martin S."/>
            <person name="Jiggins C."/>
            <person name="Moest M."/>
            <person name="Warren A I."/>
            <person name="Generalovic N T."/>
            <person name="Byers J.R.P. K."/>
            <person name="Montejo-Kovacevich G."/>
            <person name="Yen C E."/>
        </authorList>
    </citation>
    <scope>NUCLEOTIDE SEQUENCE [LARGE SCALE GENOMIC DNA]</scope>
</reference>
<name>A0A7R8UDT6_HERIL</name>
<feature type="domain" description="Phosphatidylinositol-specific phospholipase C X" evidence="1">
    <location>
        <begin position="30"/>
        <end position="201"/>
    </location>
</feature>
<dbReference type="EMBL" id="LR899009">
    <property type="protein sequence ID" value="CAD7078878.1"/>
    <property type="molecule type" value="Genomic_DNA"/>
</dbReference>